<dbReference type="InterPro" id="IPR052404">
    <property type="entry name" value="SPP1-like_terminase"/>
</dbReference>
<evidence type="ECO:0000256" key="3">
    <source>
        <dbReference type="SAM" id="MobiDB-lite"/>
    </source>
</evidence>
<organism evidence="4 5">
    <name type="scientific">Weissella confusa</name>
    <name type="common">Lactobacillus confusus</name>
    <dbReference type="NCBI Taxonomy" id="1583"/>
    <lineage>
        <taxon>Bacteria</taxon>
        <taxon>Bacillati</taxon>
        <taxon>Bacillota</taxon>
        <taxon>Bacilli</taxon>
        <taxon>Lactobacillales</taxon>
        <taxon>Lactobacillaceae</taxon>
        <taxon>Weissella</taxon>
    </lineage>
</organism>
<dbReference type="Gene3D" id="1.10.10.1400">
    <property type="entry name" value="Terminase, small subunit, N-terminal DNA-binding domain, HTH motif"/>
    <property type="match status" value="1"/>
</dbReference>
<name>A0AA40YMX9_WEICO</name>
<evidence type="ECO:0000256" key="1">
    <source>
        <dbReference type="ARBA" id="ARBA00022612"/>
    </source>
</evidence>
<evidence type="ECO:0000313" key="5">
    <source>
        <dbReference type="Proteomes" id="UP000728106"/>
    </source>
</evidence>
<evidence type="ECO:0000313" key="4">
    <source>
        <dbReference type="EMBL" id="MBJ7637915.1"/>
    </source>
</evidence>
<proteinExistence type="predicted"/>
<dbReference type="InterPro" id="IPR005335">
    <property type="entry name" value="Terminase_ssu"/>
</dbReference>
<keyword evidence="5" id="KW-1185">Reference proteome</keyword>
<gene>
    <name evidence="4" type="ORF">HAU20_00570</name>
</gene>
<dbReference type="GO" id="GO:0051276">
    <property type="term" value="P:chromosome organization"/>
    <property type="evidence" value="ECO:0007669"/>
    <property type="project" value="InterPro"/>
</dbReference>
<dbReference type="AlphaFoldDB" id="A0AA40YMX9"/>
<keyword evidence="2" id="KW-0231">Viral genome packaging</keyword>
<evidence type="ECO:0000256" key="2">
    <source>
        <dbReference type="ARBA" id="ARBA00023219"/>
    </source>
</evidence>
<feature type="region of interest" description="Disordered" evidence="3">
    <location>
        <begin position="27"/>
        <end position="46"/>
    </location>
</feature>
<sequence>MKYKDIAAKYDVALSTVKSWKQRYGWSRNKDAPPKKSTHTKSKSTRTKNIVEEAIDEVDGSGLTDKQKAFVIEYVRTFNATQSYMNIYGVDYKTASAAGPRLLGNVRVKHEIERVRKARLQEMGADKNDVLADLMKQAFSDIGSYLDFGGYDEFAIDYQGEPLVDVDGNPVINHRSWVQLKDKSLVDTSLIKKVSIGRDGVVLDLYDKQKAQERLLAEINKSQQVELESARVRRVIADAIIAEAKAAAIQTTGAEQERQDEQIDRLLAGINIIAQEELRKADEGNG</sequence>
<protein>
    <submittedName>
        <fullName evidence="4">Terminase</fullName>
    </submittedName>
</protein>
<keyword evidence="1" id="KW-1188">Viral release from host cell</keyword>
<accession>A0AA40YMX9</accession>
<dbReference type="InterPro" id="IPR038713">
    <property type="entry name" value="Terminase_Gp1_N_sf"/>
</dbReference>
<reference evidence="4 5" key="1">
    <citation type="journal article" date="2021" name="Int. J. Food Microbiol.">
        <title>Safety demonstration of a microbial species for use in the food chain: Weissella confusa.</title>
        <authorList>
            <person name="Bourdichon F."/>
            <person name="Patrone V."/>
            <person name="Fontana A."/>
            <person name="Milani G."/>
            <person name="Morelli L."/>
        </authorList>
    </citation>
    <scope>NUCLEOTIDE SEQUENCE [LARGE SCALE GENOMIC DNA]</scope>
    <source>
        <strain evidence="4 5">CCUG 43002</strain>
    </source>
</reference>
<dbReference type="PANTHER" id="PTHR41328">
    <property type="entry name" value="TERMINASE SMALL SUBUNIT-RELATED"/>
    <property type="match status" value="1"/>
</dbReference>
<dbReference type="Proteomes" id="UP000728106">
    <property type="component" value="Unassembled WGS sequence"/>
</dbReference>
<dbReference type="Pfam" id="PF03592">
    <property type="entry name" value="Terminase_2"/>
    <property type="match status" value="1"/>
</dbReference>
<comment type="caution">
    <text evidence="4">The sequence shown here is derived from an EMBL/GenBank/DDBJ whole genome shotgun (WGS) entry which is preliminary data.</text>
</comment>
<dbReference type="PANTHER" id="PTHR41328:SF3">
    <property type="entry name" value="PBSX PHAGE TERMINASE SMALL SUBUNIT"/>
    <property type="match status" value="1"/>
</dbReference>
<feature type="compositionally biased region" description="Basic residues" evidence="3">
    <location>
        <begin position="36"/>
        <end position="46"/>
    </location>
</feature>
<dbReference type="EMBL" id="JAAOCP010000001">
    <property type="protein sequence ID" value="MBJ7637915.1"/>
    <property type="molecule type" value="Genomic_DNA"/>
</dbReference>